<dbReference type="Proteomes" id="UP001204144">
    <property type="component" value="Unassembled WGS sequence"/>
</dbReference>
<dbReference type="Pfam" id="PF08818">
    <property type="entry name" value="DUF1801"/>
    <property type="match status" value="1"/>
</dbReference>
<keyword evidence="3" id="KW-1185">Reference proteome</keyword>
<dbReference type="Gene3D" id="3.90.1150.200">
    <property type="match status" value="1"/>
</dbReference>
<dbReference type="EMBL" id="RJUF01000016">
    <property type="protein sequence ID" value="MCP9762840.1"/>
    <property type="molecule type" value="Genomic_DNA"/>
</dbReference>
<feature type="domain" description="YdhG-like" evidence="1">
    <location>
        <begin position="19"/>
        <end position="110"/>
    </location>
</feature>
<dbReference type="SUPFAM" id="SSF159888">
    <property type="entry name" value="YdhG-like"/>
    <property type="match status" value="1"/>
</dbReference>
<proteinExistence type="predicted"/>
<evidence type="ECO:0000259" key="1">
    <source>
        <dbReference type="Pfam" id="PF08818"/>
    </source>
</evidence>
<evidence type="ECO:0000313" key="3">
    <source>
        <dbReference type="Proteomes" id="UP001204144"/>
    </source>
</evidence>
<dbReference type="InterPro" id="IPR014922">
    <property type="entry name" value="YdhG-like"/>
</dbReference>
<name>A0AAE3H4M0_9BACT</name>
<reference evidence="2 3" key="1">
    <citation type="submission" date="2018-11" db="EMBL/GenBank/DDBJ databases">
        <title>Novel bacteria species description.</title>
        <authorList>
            <person name="Han J.-H."/>
        </authorList>
    </citation>
    <scope>NUCLEOTIDE SEQUENCE [LARGE SCALE GENOMIC DNA]</scope>
    <source>
        <strain evidence="2 3">KCTC23259</strain>
    </source>
</reference>
<comment type="caution">
    <text evidence="2">The sequence shown here is derived from an EMBL/GenBank/DDBJ whole genome shotgun (WGS) entry which is preliminary data.</text>
</comment>
<evidence type="ECO:0000313" key="2">
    <source>
        <dbReference type="EMBL" id="MCP9762840.1"/>
    </source>
</evidence>
<organism evidence="2 3">
    <name type="scientific">Lacihabitans soyangensis</name>
    <dbReference type="NCBI Taxonomy" id="869394"/>
    <lineage>
        <taxon>Bacteria</taxon>
        <taxon>Pseudomonadati</taxon>
        <taxon>Bacteroidota</taxon>
        <taxon>Cytophagia</taxon>
        <taxon>Cytophagales</taxon>
        <taxon>Leadbetterellaceae</taxon>
        <taxon>Lacihabitans</taxon>
    </lineage>
</organism>
<dbReference type="AlphaFoldDB" id="A0AAE3H4M0"/>
<protein>
    <submittedName>
        <fullName evidence="2">DUF1801 domain-containing protein</fullName>
    </submittedName>
</protein>
<gene>
    <name evidence="2" type="ORF">EGI31_07715</name>
</gene>
<dbReference type="RefSeq" id="WP_255036616.1">
    <property type="nucleotide sequence ID" value="NZ_RJUF01000016.1"/>
</dbReference>
<accession>A0AAE3H4M0</accession>
<sequence>MKKYCSVEEYMLDFPEIAQSRMQELREIIASVATNCKEIISYNMPAYKQNGIVVYFAANKNHIGFYPTPSGITTFEHQLTKYKYSKGAIQFPIDQPLPKELIQDIVRFRIEEDFLKKRK</sequence>